<dbReference type="NCBIfam" id="NF047473">
    <property type="entry name" value="lipo_LIC11755"/>
    <property type="match status" value="1"/>
</dbReference>
<dbReference type="OrthoDB" id="343280at2"/>
<dbReference type="AlphaFoldDB" id="A0A4R9K330"/>
<comment type="caution">
    <text evidence="1">The sequence shown here is derived from an EMBL/GenBank/DDBJ whole genome shotgun (WGS) entry which is preliminary data.</text>
</comment>
<dbReference type="RefSeq" id="WP_135650771.1">
    <property type="nucleotide sequence ID" value="NZ_RQGF01000030.1"/>
</dbReference>
<organism evidence="1 2">
    <name type="scientific">Leptospira sarikeiensis</name>
    <dbReference type="NCBI Taxonomy" id="2484943"/>
    <lineage>
        <taxon>Bacteria</taxon>
        <taxon>Pseudomonadati</taxon>
        <taxon>Spirochaetota</taxon>
        <taxon>Spirochaetia</taxon>
        <taxon>Leptospirales</taxon>
        <taxon>Leptospiraceae</taxon>
        <taxon>Leptospira</taxon>
    </lineage>
</organism>
<sequence>MKLSIPAICLFLYSILHYNCKQDAPTDLFLWEKKKSVRFQYEPDFAKRTELISVLLAKDDDPCLISGEDLNYKIEICVEEEGLAQIERTLSAWKNAELASEFDSNLSDGSKYKLGVFSLPSIKQKTKNIRFVLAGEESFQTSGKEDLIWTRKEYNLKNHIKTFSLFALSDTSFFLVIPSPNHEFYLGFSFFSDGLEEKIKNEILKKNKAGLEKCMPVIPEISEVFGETNSPIGRWIEIYNPHPFPICESGLEFNILGNSVKLPGTTGFISPKETRVYGEESSKLEKIYIPGIKWGDLKKVGSILLQKEADHFDLTLPGGGYLFGERYISWKSDGFSSCNIPVSLCMDPGIQNKVGLDAEDICDPENFVLEELNASGLRFQENFQKDWKYLEILYIGTKICNLSGLRVLWGNESYPFPSKKIRPNDLLSIGNLPILLGESSFFLKNFGSVHPIDPVKISGFGKEKKLWDGVFRTARGIPTRVISEKTNGQNVSFCFENGNVSIHPYSKEPTKKQIDLENPRTSISRKSCEINGSSQSVRFSEVSWMGSYKGTEAISKDRFLEFVSEGSDPPSSAFLEIIQSNGAVVSILVPIEKEGLTLLSSGNSVCFPETEFWKDTNFSLPITGITTLRIYDPNSGELWDEFQYSSSGPGVNDTRNKIRKSAYSKINSGVRSWETSQYLGKPFRDPSCTLTEAHPGFTE</sequence>
<proteinExistence type="predicted"/>
<name>A0A4R9K330_9LEPT</name>
<keyword evidence="2" id="KW-1185">Reference proteome</keyword>
<dbReference type="EMBL" id="RQGF01000030">
    <property type="protein sequence ID" value="TGL59556.1"/>
    <property type="molecule type" value="Genomic_DNA"/>
</dbReference>
<evidence type="ECO:0000313" key="1">
    <source>
        <dbReference type="EMBL" id="TGL59556.1"/>
    </source>
</evidence>
<evidence type="ECO:0000313" key="2">
    <source>
        <dbReference type="Proteomes" id="UP000297762"/>
    </source>
</evidence>
<dbReference type="Proteomes" id="UP000297762">
    <property type="component" value="Unassembled WGS sequence"/>
</dbReference>
<protein>
    <recommendedName>
        <fullName evidence="3">Lamin tail domain-containing protein</fullName>
    </recommendedName>
</protein>
<gene>
    <name evidence="1" type="ORF">EHQ64_15815</name>
</gene>
<evidence type="ECO:0008006" key="3">
    <source>
        <dbReference type="Google" id="ProtNLM"/>
    </source>
</evidence>
<reference evidence="1" key="1">
    <citation type="journal article" date="2019" name="PLoS Negl. Trop. Dis.">
        <title>Revisiting the worldwide diversity of Leptospira species in the environment.</title>
        <authorList>
            <person name="Vincent A.T."/>
            <person name="Schiettekatte O."/>
            <person name="Bourhy P."/>
            <person name="Veyrier F.J."/>
            <person name="Picardeau M."/>
        </authorList>
    </citation>
    <scope>NUCLEOTIDE SEQUENCE [LARGE SCALE GENOMIC DNA]</scope>
    <source>
        <strain evidence="1">201702455</strain>
    </source>
</reference>
<accession>A0A4R9K330</accession>